<comment type="catalytic activity">
    <reaction evidence="10">
        <text>S-methyl-5'-thioadenosine + phosphate = 5-(methylsulfanyl)-alpha-D-ribose 1-phosphate + adenine</text>
        <dbReference type="Rhea" id="RHEA:11852"/>
        <dbReference type="ChEBI" id="CHEBI:16708"/>
        <dbReference type="ChEBI" id="CHEBI:17509"/>
        <dbReference type="ChEBI" id="CHEBI:43474"/>
        <dbReference type="ChEBI" id="CHEBI:58533"/>
        <dbReference type="EC" id="2.4.2.28"/>
    </reaction>
    <physiologicalReaction direction="left-to-right" evidence="10">
        <dbReference type="Rhea" id="RHEA:11853"/>
    </physiologicalReaction>
</comment>
<dbReference type="OrthoDB" id="4279at2"/>
<evidence type="ECO:0000313" key="13">
    <source>
        <dbReference type="EMBL" id="PTL54190.1"/>
    </source>
</evidence>
<dbReference type="AlphaFoldDB" id="A0A2T4UBF7"/>
<evidence type="ECO:0000256" key="8">
    <source>
        <dbReference type="ARBA" id="ARBA00047989"/>
    </source>
</evidence>
<dbReference type="PANTHER" id="PTHR30616:SF2">
    <property type="entry name" value="PURINE NUCLEOSIDE PHOSPHORYLASE LACC1"/>
    <property type="match status" value="1"/>
</dbReference>
<accession>A0A2T4UBF7</accession>
<dbReference type="EMBL" id="PYYB01000006">
    <property type="protein sequence ID" value="PTL54190.1"/>
    <property type="molecule type" value="Genomic_DNA"/>
</dbReference>
<keyword evidence="4" id="KW-0808">Transferase</keyword>
<feature type="compositionally biased region" description="Basic and acidic residues" evidence="12">
    <location>
        <begin position="86"/>
        <end position="97"/>
    </location>
</feature>
<keyword evidence="5" id="KW-0479">Metal-binding</keyword>
<dbReference type="NCBIfam" id="TIGR00726">
    <property type="entry name" value="peptidoglycan editing factor PgeF"/>
    <property type="match status" value="1"/>
</dbReference>
<dbReference type="InterPro" id="IPR038371">
    <property type="entry name" value="Cu_polyphenol_OxRdtase_sf"/>
</dbReference>
<feature type="region of interest" description="Disordered" evidence="12">
    <location>
        <begin position="83"/>
        <end position="102"/>
    </location>
</feature>
<dbReference type="RefSeq" id="WP_107571465.1">
    <property type="nucleotide sequence ID" value="NZ_PYYB01000006.1"/>
</dbReference>
<dbReference type="Pfam" id="PF02578">
    <property type="entry name" value="Cu-oxidase_4"/>
    <property type="match status" value="1"/>
</dbReference>
<comment type="caution">
    <text evidence="13">The sequence shown here is derived from an EMBL/GenBank/DDBJ whole genome shotgun (WGS) entry which is preliminary data.</text>
</comment>
<dbReference type="GO" id="GO:0017061">
    <property type="term" value="F:S-methyl-5-thioadenosine phosphorylase activity"/>
    <property type="evidence" value="ECO:0007669"/>
    <property type="project" value="UniProtKB-EC"/>
</dbReference>
<reference evidence="13 14" key="1">
    <citation type="submission" date="2018-03" db="EMBL/GenBank/DDBJ databases">
        <title>Aquarubrobacter algicola gen. nov., sp. nov., a novel actinobacterium isolated from shallow eutrophic lake during the end of cyanobacterial harmful algal blooms.</title>
        <authorList>
            <person name="Chun S.J."/>
        </authorList>
    </citation>
    <scope>NUCLEOTIDE SEQUENCE [LARGE SCALE GENOMIC DNA]</scope>
    <source>
        <strain evidence="13 14">Seoho-28</strain>
    </source>
</reference>
<keyword evidence="7" id="KW-0862">Zinc</keyword>
<dbReference type="SUPFAM" id="SSF64438">
    <property type="entry name" value="CNF1/YfiH-like putative cysteine hydrolases"/>
    <property type="match status" value="1"/>
</dbReference>
<keyword evidence="14" id="KW-1185">Reference proteome</keyword>
<evidence type="ECO:0000256" key="3">
    <source>
        <dbReference type="ARBA" id="ARBA00007353"/>
    </source>
</evidence>
<dbReference type="GO" id="GO:0005507">
    <property type="term" value="F:copper ion binding"/>
    <property type="evidence" value="ECO:0007669"/>
    <property type="project" value="TreeGrafter"/>
</dbReference>
<name>A0A2T4UBF7_9ACTN</name>
<comment type="catalytic activity">
    <reaction evidence="1">
        <text>inosine + phosphate = alpha-D-ribose 1-phosphate + hypoxanthine</text>
        <dbReference type="Rhea" id="RHEA:27646"/>
        <dbReference type="ChEBI" id="CHEBI:17368"/>
        <dbReference type="ChEBI" id="CHEBI:17596"/>
        <dbReference type="ChEBI" id="CHEBI:43474"/>
        <dbReference type="ChEBI" id="CHEBI:57720"/>
        <dbReference type="EC" id="2.4.2.1"/>
    </reaction>
    <physiologicalReaction direction="left-to-right" evidence="1">
        <dbReference type="Rhea" id="RHEA:27647"/>
    </physiologicalReaction>
</comment>
<dbReference type="PANTHER" id="PTHR30616">
    <property type="entry name" value="UNCHARACTERIZED PROTEIN YFIH"/>
    <property type="match status" value="1"/>
</dbReference>
<evidence type="ECO:0000256" key="5">
    <source>
        <dbReference type="ARBA" id="ARBA00022723"/>
    </source>
</evidence>
<sequence>MSELPAPFRWSGDHITADLPGGHVLFTTRRGGVSHPPYDSLNLGPWTEDDAASVDANRAAVTRLVGRPIASARQVHGTAVVSIDARPGRAADPRQDPPEADALVTDRPDVAVAVLAADCLPILVLGHGAVAAAHAGWRGLAAGVVDVAVESVRDAQVADHAPMVAVIGPGAGGCCYEVGDEVREAFAEHGDAVRDGRRIDLKAIAAERLRDAGVATVHDVGLCTLCAPAGMLFSHRRDGGTTGRQMGIAWRT</sequence>
<comment type="similarity">
    <text evidence="3 11">Belongs to the purine nucleoside phosphorylase YfiH/LACC1 family.</text>
</comment>
<evidence type="ECO:0000256" key="7">
    <source>
        <dbReference type="ARBA" id="ARBA00022833"/>
    </source>
</evidence>
<protein>
    <recommendedName>
        <fullName evidence="11">Purine nucleoside phosphorylase</fullName>
    </recommendedName>
</protein>
<evidence type="ECO:0000256" key="12">
    <source>
        <dbReference type="SAM" id="MobiDB-lite"/>
    </source>
</evidence>
<evidence type="ECO:0000313" key="14">
    <source>
        <dbReference type="Proteomes" id="UP000240739"/>
    </source>
</evidence>
<keyword evidence="6" id="KW-0378">Hydrolase</keyword>
<comment type="function">
    <text evidence="2">Purine nucleoside enzyme that catalyzes the phosphorolysis of adenosine and inosine nucleosides, yielding D-ribose 1-phosphate and the respective free bases, adenine and hypoxanthine. Also catalyzes the phosphorolysis of S-methyl-5'-thioadenosine into adenine and S-methyl-5-thio-alpha-D-ribose 1-phosphate. Also has adenosine deaminase activity.</text>
</comment>
<organism evidence="13 14">
    <name type="scientific">Paraconexibacter algicola</name>
    <dbReference type="NCBI Taxonomy" id="2133960"/>
    <lineage>
        <taxon>Bacteria</taxon>
        <taxon>Bacillati</taxon>
        <taxon>Actinomycetota</taxon>
        <taxon>Thermoleophilia</taxon>
        <taxon>Solirubrobacterales</taxon>
        <taxon>Paraconexibacteraceae</taxon>
        <taxon>Paraconexibacter</taxon>
    </lineage>
</organism>
<dbReference type="Gene3D" id="3.60.140.10">
    <property type="entry name" value="CNF1/YfiH-like putative cysteine hydrolases"/>
    <property type="match status" value="1"/>
</dbReference>
<evidence type="ECO:0000256" key="10">
    <source>
        <dbReference type="ARBA" id="ARBA00049893"/>
    </source>
</evidence>
<evidence type="ECO:0000256" key="6">
    <source>
        <dbReference type="ARBA" id="ARBA00022801"/>
    </source>
</evidence>
<evidence type="ECO:0000256" key="9">
    <source>
        <dbReference type="ARBA" id="ARBA00048968"/>
    </source>
</evidence>
<dbReference type="CDD" id="cd16833">
    <property type="entry name" value="YfiH"/>
    <property type="match status" value="1"/>
</dbReference>
<dbReference type="Proteomes" id="UP000240739">
    <property type="component" value="Unassembled WGS sequence"/>
</dbReference>
<evidence type="ECO:0000256" key="1">
    <source>
        <dbReference type="ARBA" id="ARBA00000553"/>
    </source>
</evidence>
<evidence type="ECO:0000256" key="4">
    <source>
        <dbReference type="ARBA" id="ARBA00022679"/>
    </source>
</evidence>
<gene>
    <name evidence="13" type="primary">pgeF</name>
    <name evidence="13" type="ORF">C7Y72_22545</name>
</gene>
<comment type="catalytic activity">
    <reaction evidence="8">
        <text>adenosine + H2O + H(+) = inosine + NH4(+)</text>
        <dbReference type="Rhea" id="RHEA:24408"/>
        <dbReference type="ChEBI" id="CHEBI:15377"/>
        <dbReference type="ChEBI" id="CHEBI:15378"/>
        <dbReference type="ChEBI" id="CHEBI:16335"/>
        <dbReference type="ChEBI" id="CHEBI:17596"/>
        <dbReference type="ChEBI" id="CHEBI:28938"/>
        <dbReference type="EC" id="3.5.4.4"/>
    </reaction>
    <physiologicalReaction direction="left-to-right" evidence="8">
        <dbReference type="Rhea" id="RHEA:24409"/>
    </physiologicalReaction>
</comment>
<comment type="catalytic activity">
    <reaction evidence="9">
        <text>adenosine + phosphate = alpha-D-ribose 1-phosphate + adenine</text>
        <dbReference type="Rhea" id="RHEA:27642"/>
        <dbReference type="ChEBI" id="CHEBI:16335"/>
        <dbReference type="ChEBI" id="CHEBI:16708"/>
        <dbReference type="ChEBI" id="CHEBI:43474"/>
        <dbReference type="ChEBI" id="CHEBI:57720"/>
        <dbReference type="EC" id="2.4.2.1"/>
    </reaction>
    <physiologicalReaction direction="left-to-right" evidence="9">
        <dbReference type="Rhea" id="RHEA:27643"/>
    </physiologicalReaction>
</comment>
<proteinExistence type="inferred from homology"/>
<dbReference type="InterPro" id="IPR003730">
    <property type="entry name" value="Cu_polyphenol_OxRdtase"/>
</dbReference>
<dbReference type="GO" id="GO:0016787">
    <property type="term" value="F:hydrolase activity"/>
    <property type="evidence" value="ECO:0007669"/>
    <property type="project" value="UniProtKB-KW"/>
</dbReference>
<evidence type="ECO:0000256" key="2">
    <source>
        <dbReference type="ARBA" id="ARBA00003215"/>
    </source>
</evidence>
<evidence type="ECO:0000256" key="11">
    <source>
        <dbReference type="RuleBase" id="RU361274"/>
    </source>
</evidence>
<dbReference type="InterPro" id="IPR011324">
    <property type="entry name" value="Cytotoxic_necrot_fac-like_cat"/>
</dbReference>